<feature type="region of interest" description="Disordered" evidence="1">
    <location>
        <begin position="1"/>
        <end position="237"/>
    </location>
</feature>
<feature type="compositionally biased region" description="Low complexity" evidence="1">
    <location>
        <begin position="51"/>
        <end position="63"/>
    </location>
</feature>
<organism evidence="2 3">
    <name type="scientific">Tribonema minus</name>
    <dbReference type="NCBI Taxonomy" id="303371"/>
    <lineage>
        <taxon>Eukaryota</taxon>
        <taxon>Sar</taxon>
        <taxon>Stramenopiles</taxon>
        <taxon>Ochrophyta</taxon>
        <taxon>PX clade</taxon>
        <taxon>Xanthophyceae</taxon>
        <taxon>Tribonematales</taxon>
        <taxon>Tribonemataceae</taxon>
        <taxon>Tribonema</taxon>
    </lineage>
</organism>
<name>A0A835YWX3_9STRA</name>
<dbReference type="AlphaFoldDB" id="A0A835YWX3"/>
<sequence length="407" mass="42962">GGRRASLPRHPVPEGRRDQGGRPGGAAPSRRRRRLAHLRRGRGGRAGRRGGPVAAADAQAAGRRVLRRRAVLRPVRGPGDRRGERRRPRRGVSLRFFGAGGLDRGRRQARRRVRRPELAHGGPPEDSVVLRGGVLGLGEEAREGREPRSGGRAQDRQGGGRDGGDCGGDRRGRVRVRDDGDGDGARASPRPGSRFGGERRRGAAPVVDPGGAAAVPRRRGARLSGPGPLPARPGHVPHPRLVASVVAAVRVPAGVRVDVRLPARGRPAFRERLRRGGRRTAAAARRRQGPRAPSERRQGGRTAGGAGGLPGGGADDAEGAGGLLRGSRPARRRGGSAGGRYDSPRDGAPPQHGGDVLDVPARVRGAGRVARVARRRRRRRLRRPRDTPGLLRGLVLGPCGSTVGYAS</sequence>
<comment type="caution">
    <text evidence="2">The sequence shown here is derived from an EMBL/GenBank/DDBJ whole genome shotgun (WGS) entry which is preliminary data.</text>
</comment>
<evidence type="ECO:0000313" key="2">
    <source>
        <dbReference type="EMBL" id="KAG5180995.1"/>
    </source>
</evidence>
<feature type="compositionally biased region" description="Basic residues" evidence="1">
    <location>
        <begin position="272"/>
        <end position="289"/>
    </location>
</feature>
<gene>
    <name evidence="2" type="ORF">JKP88DRAFT_322707</name>
</gene>
<evidence type="ECO:0000313" key="3">
    <source>
        <dbReference type="Proteomes" id="UP000664859"/>
    </source>
</evidence>
<dbReference type="Proteomes" id="UP000664859">
    <property type="component" value="Unassembled WGS sequence"/>
</dbReference>
<protein>
    <submittedName>
        <fullName evidence="2">Uncharacterized protein</fullName>
    </submittedName>
</protein>
<reference evidence="2" key="1">
    <citation type="submission" date="2021-02" db="EMBL/GenBank/DDBJ databases">
        <title>First Annotated Genome of the Yellow-green Alga Tribonema minus.</title>
        <authorList>
            <person name="Mahan K.M."/>
        </authorList>
    </citation>
    <scope>NUCLEOTIDE SEQUENCE</scope>
    <source>
        <strain evidence="2">UTEX B ZZ1240</strain>
    </source>
</reference>
<accession>A0A835YWX3</accession>
<dbReference type="EMBL" id="JAFCMP010000346">
    <property type="protein sequence ID" value="KAG5180995.1"/>
    <property type="molecule type" value="Genomic_DNA"/>
</dbReference>
<feature type="compositionally biased region" description="Basic residues" evidence="1">
    <location>
        <begin position="29"/>
        <end position="48"/>
    </location>
</feature>
<proteinExistence type="predicted"/>
<feature type="compositionally biased region" description="Low complexity" evidence="1">
    <location>
        <begin position="203"/>
        <end position="215"/>
    </location>
</feature>
<feature type="non-terminal residue" evidence="2">
    <location>
        <position position="407"/>
    </location>
</feature>
<feature type="compositionally biased region" description="Basic and acidic residues" evidence="1">
    <location>
        <begin position="139"/>
        <end position="179"/>
    </location>
</feature>
<feature type="region of interest" description="Disordered" evidence="1">
    <location>
        <begin position="269"/>
        <end position="407"/>
    </location>
</feature>
<feature type="compositionally biased region" description="Basic residues" evidence="1">
    <location>
        <begin position="371"/>
        <end position="383"/>
    </location>
</feature>
<feature type="compositionally biased region" description="Gly residues" evidence="1">
    <location>
        <begin position="301"/>
        <end position="324"/>
    </location>
</feature>
<evidence type="ECO:0000256" key="1">
    <source>
        <dbReference type="SAM" id="MobiDB-lite"/>
    </source>
</evidence>
<feature type="compositionally biased region" description="Basic and acidic residues" evidence="1">
    <location>
        <begin position="11"/>
        <end position="20"/>
    </location>
</feature>
<keyword evidence="3" id="KW-1185">Reference proteome</keyword>
<feature type="compositionally biased region" description="Low complexity" evidence="1">
    <location>
        <begin position="359"/>
        <end position="370"/>
    </location>
</feature>